<keyword evidence="5 8" id="KW-0378">Hydrolase</keyword>
<evidence type="ECO:0000256" key="2">
    <source>
        <dbReference type="ARBA" id="ARBA00009152"/>
    </source>
</evidence>
<protein>
    <recommendedName>
        <fullName evidence="3 8">Histidinol-phosphatase</fullName>
        <shortName evidence="8">HolPase</shortName>
        <ecNumber evidence="3 8">3.1.3.15</ecNumber>
    </recommendedName>
</protein>
<keyword evidence="11" id="KW-1185">Reference proteome</keyword>
<feature type="domain" description="PHP" evidence="9">
    <location>
        <begin position="5"/>
        <end position="216"/>
    </location>
</feature>
<evidence type="ECO:0000256" key="8">
    <source>
        <dbReference type="RuleBase" id="RU366003"/>
    </source>
</evidence>
<comment type="similarity">
    <text evidence="2 8">Belongs to the PHP hydrolase family. HisK subfamily.</text>
</comment>
<proteinExistence type="inferred from homology"/>
<dbReference type="EMBL" id="JAUBYV010000007">
    <property type="protein sequence ID" value="KAK2625380.1"/>
    <property type="molecule type" value="Genomic_DNA"/>
</dbReference>
<comment type="catalytic activity">
    <reaction evidence="7 8">
        <text>L-histidinol phosphate + H2O = L-histidinol + phosphate</text>
        <dbReference type="Rhea" id="RHEA:14465"/>
        <dbReference type="ChEBI" id="CHEBI:15377"/>
        <dbReference type="ChEBI" id="CHEBI:43474"/>
        <dbReference type="ChEBI" id="CHEBI:57699"/>
        <dbReference type="ChEBI" id="CHEBI:57980"/>
        <dbReference type="EC" id="3.1.3.15"/>
    </reaction>
</comment>
<evidence type="ECO:0000256" key="7">
    <source>
        <dbReference type="ARBA" id="ARBA00049158"/>
    </source>
</evidence>
<dbReference type="Proteomes" id="UP001285354">
    <property type="component" value="Unassembled WGS sequence"/>
</dbReference>
<reference evidence="10" key="1">
    <citation type="submission" date="2023-06" db="EMBL/GenBank/DDBJ databases">
        <title>Draft genome of Marssonina rosae.</title>
        <authorList>
            <person name="Cheng Q."/>
        </authorList>
    </citation>
    <scope>NUCLEOTIDE SEQUENCE</scope>
    <source>
        <strain evidence="10">R4</strain>
    </source>
</reference>
<evidence type="ECO:0000256" key="5">
    <source>
        <dbReference type="ARBA" id="ARBA00022801"/>
    </source>
</evidence>
<comment type="pathway">
    <text evidence="1 8">Amino-acid biosynthesis; L-histidine biosynthesis; L-histidine from 5-phospho-alpha-D-ribose 1-diphosphate: step 8/9.</text>
</comment>
<keyword evidence="4 8" id="KW-0028">Amino-acid biosynthesis</keyword>
<dbReference type="FunFam" id="3.20.20.140:FF:000059">
    <property type="entry name" value="Histidinol-phosphatase"/>
    <property type="match status" value="1"/>
</dbReference>
<dbReference type="PANTHER" id="PTHR21039:SF0">
    <property type="entry name" value="HISTIDINOL-PHOSPHATASE"/>
    <property type="match status" value="1"/>
</dbReference>
<comment type="caution">
    <text evidence="10">The sequence shown here is derived from an EMBL/GenBank/DDBJ whole genome shotgun (WGS) entry which is preliminary data.</text>
</comment>
<sequence>MAFSMHSHSGQFCPGHALDMLEEVVQMAIARGMQIFALTEHMPRNSASDLYPEETHAGDSISLLFSRHTAFLAEAVRLRAMYTTQIMLLVGFEGEWIRPDYGPLIQELAAHPAVDYFIGSVHHVHAIPIDYDVAQFRKARDAAGGTDERLYEDYFDSQLEMLRVLRPRLVGHFDLVRLLSDAPNASLRRMGGVWERVKRNLQLIVEQGGLLEVNSSALRKGLAEPYPMRCVCEEFLKLGGKLTLSDDSHGIEQVGTNYSRAISYLESLGVEELFTLHRKDELLGRPTVSVRSVSLKSVKETFKP</sequence>
<dbReference type="InterPro" id="IPR004013">
    <property type="entry name" value="PHP_dom"/>
</dbReference>
<evidence type="ECO:0000259" key="9">
    <source>
        <dbReference type="Pfam" id="PF02811"/>
    </source>
</evidence>
<dbReference type="InterPro" id="IPR010140">
    <property type="entry name" value="Histidinol_P_phosphatase_HisJ"/>
</dbReference>
<dbReference type="Gene3D" id="3.20.20.140">
    <property type="entry name" value="Metal-dependent hydrolases"/>
    <property type="match status" value="1"/>
</dbReference>
<dbReference type="GO" id="GO:0005737">
    <property type="term" value="C:cytoplasm"/>
    <property type="evidence" value="ECO:0007669"/>
    <property type="project" value="TreeGrafter"/>
</dbReference>
<evidence type="ECO:0000256" key="6">
    <source>
        <dbReference type="ARBA" id="ARBA00023102"/>
    </source>
</evidence>
<dbReference type="GO" id="GO:0004401">
    <property type="term" value="F:histidinol-phosphatase activity"/>
    <property type="evidence" value="ECO:0007669"/>
    <property type="project" value="UniProtKB-UniRule"/>
</dbReference>
<name>A0AAD9WBG0_9HELO</name>
<evidence type="ECO:0000256" key="1">
    <source>
        <dbReference type="ARBA" id="ARBA00004970"/>
    </source>
</evidence>
<evidence type="ECO:0000256" key="3">
    <source>
        <dbReference type="ARBA" id="ARBA00013085"/>
    </source>
</evidence>
<dbReference type="NCBIfam" id="TIGR01856">
    <property type="entry name" value="hisJ_fam"/>
    <property type="match status" value="1"/>
</dbReference>
<gene>
    <name evidence="10" type="ORF">QTJ16_004692</name>
</gene>
<evidence type="ECO:0000313" key="10">
    <source>
        <dbReference type="EMBL" id="KAK2625380.1"/>
    </source>
</evidence>
<dbReference type="PANTHER" id="PTHR21039">
    <property type="entry name" value="HISTIDINOL PHOSPHATASE-RELATED"/>
    <property type="match status" value="1"/>
</dbReference>
<dbReference type="CDD" id="cd12110">
    <property type="entry name" value="PHP_HisPPase_Hisj_like"/>
    <property type="match status" value="1"/>
</dbReference>
<accession>A0AAD9WBG0</accession>
<dbReference type="EC" id="3.1.3.15" evidence="3 8"/>
<organism evidence="10 11">
    <name type="scientific">Diplocarpon rosae</name>
    <dbReference type="NCBI Taxonomy" id="946125"/>
    <lineage>
        <taxon>Eukaryota</taxon>
        <taxon>Fungi</taxon>
        <taxon>Dikarya</taxon>
        <taxon>Ascomycota</taxon>
        <taxon>Pezizomycotina</taxon>
        <taxon>Leotiomycetes</taxon>
        <taxon>Helotiales</taxon>
        <taxon>Drepanopezizaceae</taxon>
        <taxon>Diplocarpon</taxon>
    </lineage>
</organism>
<evidence type="ECO:0000256" key="4">
    <source>
        <dbReference type="ARBA" id="ARBA00022605"/>
    </source>
</evidence>
<keyword evidence="6 8" id="KW-0368">Histidine biosynthesis</keyword>
<dbReference type="AlphaFoldDB" id="A0AAD9WBG0"/>
<dbReference type="Pfam" id="PF02811">
    <property type="entry name" value="PHP"/>
    <property type="match status" value="1"/>
</dbReference>
<dbReference type="InterPro" id="IPR016195">
    <property type="entry name" value="Pol/histidinol_Pase-like"/>
</dbReference>
<dbReference type="GO" id="GO:0000105">
    <property type="term" value="P:L-histidine biosynthetic process"/>
    <property type="evidence" value="ECO:0007669"/>
    <property type="project" value="UniProtKB-UniRule"/>
</dbReference>
<dbReference type="SUPFAM" id="SSF89550">
    <property type="entry name" value="PHP domain-like"/>
    <property type="match status" value="1"/>
</dbReference>
<evidence type="ECO:0000313" key="11">
    <source>
        <dbReference type="Proteomes" id="UP001285354"/>
    </source>
</evidence>